<evidence type="ECO:0000259" key="5">
    <source>
        <dbReference type="Pfam" id="PF01625"/>
    </source>
</evidence>
<dbReference type="HAMAP" id="MF_01401">
    <property type="entry name" value="MsrA"/>
    <property type="match status" value="1"/>
</dbReference>
<comment type="similarity">
    <text evidence="4">Belongs to the MsrA Met sulfoxide reductase family.</text>
</comment>
<evidence type="ECO:0000256" key="1">
    <source>
        <dbReference type="ARBA" id="ARBA00023002"/>
    </source>
</evidence>
<dbReference type="RefSeq" id="WP_015876853.1">
    <property type="nucleotide sequence ID" value="NZ_CP021074.1"/>
</dbReference>
<dbReference type="Proteomes" id="UP001056386">
    <property type="component" value="Chromosome 1"/>
</dbReference>
<dbReference type="AlphaFoldDB" id="A0AAP9Y110"/>
<dbReference type="SUPFAM" id="SSF55068">
    <property type="entry name" value="Peptide methionine sulfoxide reductase"/>
    <property type="match status" value="1"/>
</dbReference>
<protein>
    <recommendedName>
        <fullName evidence="4">Peptide methionine sulfoxide reductase MsrA</fullName>
        <shortName evidence="4">Protein-methionine-S-oxide reductase</shortName>
        <ecNumber evidence="4">1.8.4.11</ecNumber>
    </recommendedName>
    <alternativeName>
        <fullName evidence="4">Peptide-methionine (S)-S-oxide reductase</fullName>
        <shortName evidence="4">Peptide Met(O) reductase</shortName>
    </alternativeName>
</protein>
<evidence type="ECO:0000256" key="3">
    <source>
        <dbReference type="ARBA" id="ARBA00048782"/>
    </source>
</evidence>
<gene>
    <name evidence="4 6" type="primary">msrA</name>
    <name evidence="6" type="ORF">I6H06_25875</name>
    <name evidence="7" type="ORF">NFI99_28990</name>
</gene>
<dbReference type="NCBIfam" id="TIGR00401">
    <property type="entry name" value="msrA"/>
    <property type="match status" value="1"/>
</dbReference>
<evidence type="ECO:0000313" key="6">
    <source>
        <dbReference type="EMBL" id="QPQ92496.1"/>
    </source>
</evidence>
<dbReference type="PANTHER" id="PTHR43774">
    <property type="entry name" value="PEPTIDE METHIONINE SULFOXIDE REDUCTASE"/>
    <property type="match status" value="1"/>
</dbReference>
<dbReference type="Pfam" id="PF01625">
    <property type="entry name" value="PMSR"/>
    <property type="match status" value="1"/>
</dbReference>
<comment type="catalytic activity">
    <reaction evidence="3 4">
        <text>[thioredoxin]-disulfide + L-methionine + H2O = L-methionine (S)-S-oxide + [thioredoxin]-dithiol</text>
        <dbReference type="Rhea" id="RHEA:19993"/>
        <dbReference type="Rhea" id="RHEA-COMP:10698"/>
        <dbReference type="Rhea" id="RHEA-COMP:10700"/>
        <dbReference type="ChEBI" id="CHEBI:15377"/>
        <dbReference type="ChEBI" id="CHEBI:29950"/>
        <dbReference type="ChEBI" id="CHEBI:50058"/>
        <dbReference type="ChEBI" id="CHEBI:57844"/>
        <dbReference type="ChEBI" id="CHEBI:58772"/>
        <dbReference type="EC" id="1.8.4.11"/>
    </reaction>
</comment>
<dbReference type="EC" id="1.8.4.11" evidence="4"/>
<dbReference type="Gene3D" id="3.30.1060.10">
    <property type="entry name" value="Peptide methionine sulphoxide reductase MsrA"/>
    <property type="match status" value="1"/>
</dbReference>
<dbReference type="EMBL" id="CP099587">
    <property type="protein sequence ID" value="USS45603.1"/>
    <property type="molecule type" value="Genomic_DNA"/>
</dbReference>
<proteinExistence type="inferred from homology"/>
<accession>A0AAP9Y110</accession>
<keyword evidence="1 4" id="KW-0560">Oxidoreductase</keyword>
<feature type="active site" evidence="4">
    <location>
        <position position="14"/>
    </location>
</feature>
<dbReference type="GeneID" id="45695914"/>
<evidence type="ECO:0000313" key="8">
    <source>
        <dbReference type="Proteomes" id="UP000594892"/>
    </source>
</evidence>
<evidence type="ECO:0000313" key="7">
    <source>
        <dbReference type="EMBL" id="USS45603.1"/>
    </source>
</evidence>
<feature type="domain" description="Peptide methionine sulphoxide reductase MsrA" evidence="5">
    <location>
        <begin position="7"/>
        <end position="160"/>
    </location>
</feature>
<dbReference type="Proteomes" id="UP000594892">
    <property type="component" value="Chromosome 2"/>
</dbReference>
<organism evidence="6 8">
    <name type="scientific">Burkholderia glumae</name>
    <name type="common">Pseudomonas glumae</name>
    <dbReference type="NCBI Taxonomy" id="337"/>
    <lineage>
        <taxon>Bacteria</taxon>
        <taxon>Pseudomonadati</taxon>
        <taxon>Pseudomonadota</taxon>
        <taxon>Betaproteobacteria</taxon>
        <taxon>Burkholderiales</taxon>
        <taxon>Burkholderiaceae</taxon>
        <taxon>Burkholderia</taxon>
    </lineage>
</organism>
<name>A0AAP9Y110_BURGL</name>
<dbReference type="EMBL" id="CP065601">
    <property type="protein sequence ID" value="QPQ92496.1"/>
    <property type="molecule type" value="Genomic_DNA"/>
</dbReference>
<sequence length="184" mass="20402">MENQVSTAVLGGGCFWCTEAVFLDVVGVHSVESGYAGGSVPNPTYAAVCEGDTGHAEVVKITFDPARVGYRDILEIFFATHDPTQLNRQGADVGTQYRSVVFAENEEQRAIAQEVIDALERDKVFDAPIVTRVEKLDGNFWPAEEYHRDYFARNPQQGYCAAVIGPKIAKFRQKFAHRLKSNRG</sequence>
<dbReference type="InterPro" id="IPR036509">
    <property type="entry name" value="Met_Sox_Rdtase_MsrA_sf"/>
</dbReference>
<evidence type="ECO:0000256" key="4">
    <source>
        <dbReference type="HAMAP-Rule" id="MF_01401"/>
    </source>
</evidence>
<evidence type="ECO:0000256" key="2">
    <source>
        <dbReference type="ARBA" id="ARBA00047806"/>
    </source>
</evidence>
<dbReference type="InterPro" id="IPR002569">
    <property type="entry name" value="Met_Sox_Rdtase_MsrA_dom"/>
</dbReference>
<keyword evidence="9" id="KW-1185">Reference proteome</keyword>
<reference evidence="6 8" key="1">
    <citation type="submission" date="2020-12" db="EMBL/GenBank/DDBJ databases">
        <title>FDA dAtabase for Regulatory Grade micrObial Sequences (FDA-ARGOS): Supporting development and validation of Infectious Disease Dx tests.</title>
        <authorList>
            <person name="Minogue T."/>
            <person name="Wolcott M."/>
            <person name="Wasieloski L."/>
            <person name="Aguilar W."/>
            <person name="Moore D."/>
            <person name="Jaissle J."/>
            <person name="Tallon L."/>
            <person name="Sadzewicz L."/>
            <person name="Zhao X."/>
            <person name="Boylan J."/>
            <person name="Ott S."/>
            <person name="Bowen H."/>
            <person name="Vavikolanu K."/>
            <person name="Mehta A."/>
            <person name="Aluvathingal J."/>
            <person name="Nadendla S."/>
            <person name="Yan Y."/>
            <person name="Sichtig H."/>
        </authorList>
    </citation>
    <scope>NUCLEOTIDE SEQUENCE [LARGE SCALE GENOMIC DNA]</scope>
    <source>
        <strain evidence="6 8">FDAARGOS_949</strain>
    </source>
</reference>
<dbReference type="PANTHER" id="PTHR43774:SF1">
    <property type="entry name" value="PEPTIDE METHIONINE SULFOXIDE REDUCTASE MSRA 2"/>
    <property type="match status" value="1"/>
</dbReference>
<dbReference type="GO" id="GO:0008113">
    <property type="term" value="F:peptide-methionine (S)-S-oxide reductase activity"/>
    <property type="evidence" value="ECO:0007669"/>
    <property type="project" value="UniProtKB-UniRule"/>
</dbReference>
<comment type="function">
    <text evidence="4">Has an important function as a repair enzyme for proteins that have been inactivated by oxidation. Catalyzes the reversible oxidation-reduction of methionine sulfoxide in proteins to methionine.</text>
</comment>
<evidence type="ECO:0000313" key="9">
    <source>
        <dbReference type="Proteomes" id="UP001056386"/>
    </source>
</evidence>
<reference evidence="7" key="2">
    <citation type="submission" date="2022-06" db="EMBL/GenBank/DDBJ databases">
        <title>Draft genome sequence of Burkholderia glumae strain GR20004 isolated from rice panicle showing bacterial panicle blight.</title>
        <authorList>
            <person name="Choi S.Y."/>
            <person name="Lee Y.H."/>
        </authorList>
    </citation>
    <scope>NUCLEOTIDE SEQUENCE</scope>
    <source>
        <strain evidence="7">GR20004</strain>
    </source>
</reference>
<comment type="catalytic activity">
    <reaction evidence="2 4">
        <text>L-methionyl-[protein] + [thioredoxin]-disulfide + H2O = L-methionyl-(S)-S-oxide-[protein] + [thioredoxin]-dithiol</text>
        <dbReference type="Rhea" id="RHEA:14217"/>
        <dbReference type="Rhea" id="RHEA-COMP:10698"/>
        <dbReference type="Rhea" id="RHEA-COMP:10700"/>
        <dbReference type="Rhea" id="RHEA-COMP:12313"/>
        <dbReference type="Rhea" id="RHEA-COMP:12315"/>
        <dbReference type="ChEBI" id="CHEBI:15377"/>
        <dbReference type="ChEBI" id="CHEBI:16044"/>
        <dbReference type="ChEBI" id="CHEBI:29950"/>
        <dbReference type="ChEBI" id="CHEBI:44120"/>
        <dbReference type="ChEBI" id="CHEBI:50058"/>
        <dbReference type="EC" id="1.8.4.11"/>
    </reaction>
</comment>